<dbReference type="InterPro" id="IPR045423">
    <property type="entry name" value="DUF6510"/>
</dbReference>
<proteinExistence type="predicted"/>
<sequence>MPQRHPAGRVHDRVDGNVAAGPLSDVFGIDITMVVGTCRHCGASATLAEAVVEIDDEGLILLCRTCEHTMLTFVSRPDGRYLELPGLFGLSFA</sequence>
<evidence type="ECO:0000313" key="2">
    <source>
        <dbReference type="Proteomes" id="UP001165586"/>
    </source>
</evidence>
<gene>
    <name evidence="1" type="ORF">N1032_03440</name>
</gene>
<protein>
    <submittedName>
        <fullName evidence="1">DUF6510 family protein</fullName>
    </submittedName>
</protein>
<dbReference type="Pfam" id="PF20120">
    <property type="entry name" value="DUF6510"/>
    <property type="match status" value="1"/>
</dbReference>
<dbReference type="EMBL" id="JANLCJ010000001">
    <property type="protein sequence ID" value="MCS5732795.1"/>
    <property type="molecule type" value="Genomic_DNA"/>
</dbReference>
<dbReference type="Proteomes" id="UP001165586">
    <property type="component" value="Unassembled WGS sequence"/>
</dbReference>
<reference evidence="1" key="1">
    <citation type="submission" date="2022-08" db="EMBL/GenBank/DDBJ databases">
        <authorList>
            <person name="Deng Y."/>
            <person name="Han X.-F."/>
            <person name="Zhang Y.-Q."/>
        </authorList>
    </citation>
    <scope>NUCLEOTIDE SEQUENCE</scope>
    <source>
        <strain evidence="1">CPCC 203386</strain>
    </source>
</reference>
<evidence type="ECO:0000313" key="1">
    <source>
        <dbReference type="EMBL" id="MCS5732795.1"/>
    </source>
</evidence>
<organism evidence="1 2">
    <name type="scientific">Herbiconiux daphne</name>
    <dbReference type="NCBI Taxonomy" id="2970914"/>
    <lineage>
        <taxon>Bacteria</taxon>
        <taxon>Bacillati</taxon>
        <taxon>Actinomycetota</taxon>
        <taxon>Actinomycetes</taxon>
        <taxon>Micrococcales</taxon>
        <taxon>Microbacteriaceae</taxon>
        <taxon>Herbiconiux</taxon>
    </lineage>
</organism>
<name>A0ABT2GXW9_9MICO</name>
<keyword evidence="2" id="KW-1185">Reference proteome</keyword>
<comment type="caution">
    <text evidence="1">The sequence shown here is derived from an EMBL/GenBank/DDBJ whole genome shotgun (WGS) entry which is preliminary data.</text>
</comment>
<dbReference type="RefSeq" id="WP_259537449.1">
    <property type="nucleotide sequence ID" value="NZ_JANLCJ010000001.1"/>
</dbReference>
<accession>A0ABT2GXW9</accession>